<dbReference type="AlphaFoldDB" id="A0A1B6HQL6"/>
<proteinExistence type="predicted"/>
<dbReference type="PANTHER" id="PTHR33332">
    <property type="entry name" value="REVERSE TRANSCRIPTASE DOMAIN-CONTAINING PROTEIN"/>
    <property type="match status" value="1"/>
</dbReference>
<evidence type="ECO:0008006" key="2">
    <source>
        <dbReference type="Google" id="ProtNLM"/>
    </source>
</evidence>
<accession>A0A1B6HQL6</accession>
<name>A0A1B6HQL6_9HEMI</name>
<organism evidence="1">
    <name type="scientific">Homalodisca liturata</name>
    <dbReference type="NCBI Taxonomy" id="320908"/>
    <lineage>
        <taxon>Eukaryota</taxon>
        <taxon>Metazoa</taxon>
        <taxon>Ecdysozoa</taxon>
        <taxon>Arthropoda</taxon>
        <taxon>Hexapoda</taxon>
        <taxon>Insecta</taxon>
        <taxon>Pterygota</taxon>
        <taxon>Neoptera</taxon>
        <taxon>Paraneoptera</taxon>
        <taxon>Hemiptera</taxon>
        <taxon>Auchenorrhyncha</taxon>
        <taxon>Membracoidea</taxon>
        <taxon>Cicadellidae</taxon>
        <taxon>Cicadellinae</taxon>
        <taxon>Proconiini</taxon>
        <taxon>Homalodisca</taxon>
    </lineage>
</organism>
<dbReference type="EMBL" id="GECU01030801">
    <property type="protein sequence ID" value="JAS76905.1"/>
    <property type="molecule type" value="Transcribed_RNA"/>
</dbReference>
<sequence>MKVVGWDIKGYYNLYTWCLENRMKLNAKKWQVITFHRVQSPVVIIFIMFNYSLLGETSFRVSDERDIGILRTHSLSPDSHIQSMCMRAKRTLGFILRSTKHFGNVVVMKTLHCALVRQILEYGCPISSPHQGYICEEIESIQRRFACMMGIRIGFLYHEVTVEALSRELGLQPLEK</sequence>
<protein>
    <recommendedName>
        <fullName evidence="2">Reverse transcriptase domain-containing protein</fullName>
    </recommendedName>
</protein>
<gene>
    <name evidence="1" type="ORF">g.7843</name>
</gene>
<reference evidence="1" key="1">
    <citation type="submission" date="2015-11" db="EMBL/GenBank/DDBJ databases">
        <title>De novo transcriptome assembly of four potential Pierce s Disease insect vectors from Arizona vineyards.</title>
        <authorList>
            <person name="Tassone E.E."/>
        </authorList>
    </citation>
    <scope>NUCLEOTIDE SEQUENCE</scope>
</reference>
<evidence type="ECO:0000313" key="1">
    <source>
        <dbReference type="EMBL" id="JAS76905.1"/>
    </source>
</evidence>